<accession>J0ZGF1</accession>
<dbReference type="SUPFAM" id="SSF69279">
    <property type="entry name" value="Phage tail proteins"/>
    <property type="match status" value="1"/>
</dbReference>
<protein>
    <recommendedName>
        <fullName evidence="3">Phage late control D protein</fullName>
    </recommendedName>
</protein>
<dbReference type="AlphaFoldDB" id="J0ZGF1"/>
<organism evidence="1 2">
    <name type="scientific">Bartonella rattimassiliensis 15908</name>
    <dbReference type="NCBI Taxonomy" id="1094556"/>
    <lineage>
        <taxon>Bacteria</taxon>
        <taxon>Pseudomonadati</taxon>
        <taxon>Pseudomonadota</taxon>
        <taxon>Alphaproteobacteria</taxon>
        <taxon>Hyphomicrobiales</taxon>
        <taxon>Bartonellaceae</taxon>
        <taxon>Bartonella</taxon>
    </lineage>
</organism>
<dbReference type="Proteomes" id="UP000001077">
    <property type="component" value="Unassembled WGS sequence"/>
</dbReference>
<dbReference type="Gene3D" id="3.55.50.10">
    <property type="entry name" value="Baseplate protein-like domains"/>
    <property type="match status" value="1"/>
</dbReference>
<dbReference type="STRING" id="1094556.MCY_00317"/>
<name>J0ZGF1_9HYPH</name>
<sequence>MRTHPFIEVRVGERLVHEVFYQRLLTATITDHAGNETDTFEAEFDDSGHDLEVPASNSTLQVIFGYENSIRAFMGRFVVEAVISFGGSDGEILRLCGKSASMQKELKEQASEHFDHQTISEIVETLAKRHGYQAKVSPQFTKQILPYVVRTDQSAVDFLTRLADRMRARFLIKDHKFLFLSGDNLPDLTLHKHDCSSWEFTLEPRTQYGIIEASYFDRSKGQQCQVKHQTGFSGPVRRLRTCYPCEEEARAAAASESDRLCHAVGSGSLTLPGRPEIMADQPLLLQGFRGEINGPWKAATVTHSYEKQSGYTTEITFEAPIEGKETGEKKTLQ</sequence>
<proteinExistence type="predicted"/>
<comment type="caution">
    <text evidence="1">The sequence shown here is derived from an EMBL/GenBank/DDBJ whole genome shotgun (WGS) entry which is preliminary data.</text>
</comment>
<evidence type="ECO:0000313" key="2">
    <source>
        <dbReference type="Proteomes" id="UP000001077"/>
    </source>
</evidence>
<dbReference type="HOGENOM" id="CLU_037957_1_0_5"/>
<keyword evidence="2" id="KW-1185">Reference proteome</keyword>
<reference evidence="1 2" key="1">
    <citation type="submission" date="2012-03" db="EMBL/GenBank/DDBJ databases">
        <title>The Genome Sequence of Bartonella rattimassiliensis 15908.</title>
        <authorList>
            <consortium name="The Broad Institute Genome Sequencing Platform"/>
            <consortium name="The Broad Institute Genome Sequencing Center for Infectious Disease"/>
            <person name="Feldgarden M."/>
            <person name="Kirby J."/>
            <person name="Kosoy M."/>
            <person name="Birtles R."/>
            <person name="Probert W.S."/>
            <person name="Chiaraviglio L."/>
            <person name="Young S.K."/>
            <person name="Zeng Q."/>
            <person name="Gargeya S."/>
            <person name="Fitzgerald M."/>
            <person name="Haas B."/>
            <person name="Abouelleil A."/>
            <person name="Alvarado L."/>
            <person name="Arachchi H.M."/>
            <person name="Berlin A."/>
            <person name="Chapman S.B."/>
            <person name="Gearin G."/>
            <person name="Goldberg J."/>
            <person name="Griggs A."/>
            <person name="Gujja S."/>
            <person name="Hansen M."/>
            <person name="Heiman D."/>
            <person name="Howarth C."/>
            <person name="Larimer J."/>
            <person name="Lui A."/>
            <person name="MacDonald P.J.P."/>
            <person name="McCowen C."/>
            <person name="Montmayeur A."/>
            <person name="Murphy C."/>
            <person name="Neiman D."/>
            <person name="Pearson M."/>
            <person name="Priest M."/>
            <person name="Roberts A."/>
            <person name="Saif S."/>
            <person name="Shea T."/>
            <person name="Sisk P."/>
            <person name="Stolte C."/>
            <person name="Sykes S."/>
            <person name="Wortman J."/>
            <person name="Nusbaum C."/>
            <person name="Birren B."/>
        </authorList>
    </citation>
    <scope>NUCLEOTIDE SEQUENCE [LARGE SCALE GENOMIC DNA]</scope>
    <source>
        <strain evidence="1 2">15908</strain>
    </source>
</reference>
<dbReference type="PATRIC" id="fig|1094556.3.peg.403"/>
<dbReference type="eggNOG" id="COG3500">
    <property type="taxonomic scope" value="Bacteria"/>
</dbReference>
<gene>
    <name evidence="1" type="ORF">MCY_00317</name>
</gene>
<evidence type="ECO:0008006" key="3">
    <source>
        <dbReference type="Google" id="ProtNLM"/>
    </source>
</evidence>
<dbReference type="EMBL" id="AILY01000008">
    <property type="protein sequence ID" value="EJF87193.1"/>
    <property type="molecule type" value="Genomic_DNA"/>
</dbReference>
<evidence type="ECO:0000313" key="1">
    <source>
        <dbReference type="EMBL" id="EJF87193.1"/>
    </source>
</evidence>